<dbReference type="Proteomes" id="UP000799755">
    <property type="component" value="Unassembled WGS sequence"/>
</dbReference>
<evidence type="ECO:0000313" key="1">
    <source>
        <dbReference type="EMBL" id="KAF2462834.1"/>
    </source>
</evidence>
<protein>
    <submittedName>
        <fullName evidence="1">Uncharacterized protein</fullName>
    </submittedName>
</protein>
<proteinExistence type="predicted"/>
<evidence type="ECO:0000313" key="2">
    <source>
        <dbReference type="Proteomes" id="UP000799755"/>
    </source>
</evidence>
<keyword evidence="2" id="KW-1185">Reference proteome</keyword>
<gene>
    <name evidence="1" type="ORF">BDR25DRAFT_274001</name>
</gene>
<organism evidence="1 2">
    <name type="scientific">Lindgomyces ingoldianus</name>
    <dbReference type="NCBI Taxonomy" id="673940"/>
    <lineage>
        <taxon>Eukaryota</taxon>
        <taxon>Fungi</taxon>
        <taxon>Dikarya</taxon>
        <taxon>Ascomycota</taxon>
        <taxon>Pezizomycotina</taxon>
        <taxon>Dothideomycetes</taxon>
        <taxon>Pleosporomycetidae</taxon>
        <taxon>Pleosporales</taxon>
        <taxon>Lindgomycetaceae</taxon>
        <taxon>Lindgomyces</taxon>
    </lineage>
</organism>
<sequence>MVAIAFPFFTSRSIPLALSIIHESQLILAALCLITVLFCLLHPLYRSAFVFALLWGWILSSITTAIILYAEHSSAARGTLNKARYAQLQLYKMGAATVCYLIGYIILASTPQPGMVTDGVSGYMREFLGGGHMDHAFLLCTHLVNWLFLWVGFIYSRVMREGAPIRFNEDRPIRLG</sequence>
<accession>A0ACB6Q7M3</accession>
<comment type="caution">
    <text evidence="1">The sequence shown here is derived from an EMBL/GenBank/DDBJ whole genome shotgun (WGS) entry which is preliminary data.</text>
</comment>
<name>A0ACB6Q7M3_9PLEO</name>
<reference evidence="1" key="1">
    <citation type="journal article" date="2020" name="Stud. Mycol.">
        <title>101 Dothideomycetes genomes: a test case for predicting lifestyles and emergence of pathogens.</title>
        <authorList>
            <person name="Haridas S."/>
            <person name="Albert R."/>
            <person name="Binder M."/>
            <person name="Bloem J."/>
            <person name="Labutti K."/>
            <person name="Salamov A."/>
            <person name="Andreopoulos B."/>
            <person name="Baker S."/>
            <person name="Barry K."/>
            <person name="Bills G."/>
            <person name="Bluhm B."/>
            <person name="Cannon C."/>
            <person name="Castanera R."/>
            <person name="Culley D."/>
            <person name="Daum C."/>
            <person name="Ezra D."/>
            <person name="Gonzalez J."/>
            <person name="Henrissat B."/>
            <person name="Kuo A."/>
            <person name="Liang C."/>
            <person name="Lipzen A."/>
            <person name="Lutzoni F."/>
            <person name="Magnuson J."/>
            <person name="Mondo S."/>
            <person name="Nolan M."/>
            <person name="Ohm R."/>
            <person name="Pangilinan J."/>
            <person name="Park H.-J."/>
            <person name="Ramirez L."/>
            <person name="Alfaro M."/>
            <person name="Sun H."/>
            <person name="Tritt A."/>
            <person name="Yoshinaga Y."/>
            <person name="Zwiers L.-H."/>
            <person name="Turgeon B."/>
            <person name="Goodwin S."/>
            <person name="Spatafora J."/>
            <person name="Crous P."/>
            <person name="Grigoriev I."/>
        </authorList>
    </citation>
    <scope>NUCLEOTIDE SEQUENCE</scope>
    <source>
        <strain evidence="1">ATCC 200398</strain>
    </source>
</reference>
<dbReference type="EMBL" id="MU003561">
    <property type="protein sequence ID" value="KAF2462834.1"/>
    <property type="molecule type" value="Genomic_DNA"/>
</dbReference>